<dbReference type="InterPro" id="IPR000719">
    <property type="entry name" value="Prot_kinase_dom"/>
</dbReference>
<dbReference type="GO" id="GO:0005524">
    <property type="term" value="F:ATP binding"/>
    <property type="evidence" value="ECO:0007669"/>
    <property type="project" value="InterPro"/>
</dbReference>
<protein>
    <recommendedName>
        <fullName evidence="1">Protein kinase domain-containing protein</fullName>
    </recommendedName>
</protein>
<dbReference type="PROSITE" id="PS50011">
    <property type="entry name" value="PROTEIN_KINASE_DOM"/>
    <property type="match status" value="1"/>
</dbReference>
<comment type="caution">
    <text evidence="2">The sequence shown here is derived from an EMBL/GenBank/DDBJ whole genome shotgun (WGS) entry which is preliminary data.</text>
</comment>
<evidence type="ECO:0000313" key="3">
    <source>
        <dbReference type="Proteomes" id="UP001055091"/>
    </source>
</evidence>
<dbReference type="EMBL" id="BQNJ01000002">
    <property type="protein sequence ID" value="GKH02279.1"/>
    <property type="molecule type" value="Genomic_DNA"/>
</dbReference>
<dbReference type="InterPro" id="IPR011009">
    <property type="entry name" value="Kinase-like_dom_sf"/>
</dbReference>
<gene>
    <name evidence="2" type="ORF">CE91St55_42600</name>
</gene>
<dbReference type="Gene3D" id="3.90.1200.10">
    <property type="match status" value="1"/>
</dbReference>
<reference evidence="2" key="1">
    <citation type="submission" date="2022-01" db="EMBL/GenBank/DDBJ databases">
        <title>Novel bile acid biosynthetic pathways are enriched in the microbiome of centenarians.</title>
        <authorList>
            <person name="Sato Y."/>
            <person name="Atarashi K."/>
            <person name="Plichta R.D."/>
            <person name="Arai Y."/>
            <person name="Sasajima S."/>
            <person name="Kearney M.S."/>
            <person name="Suda W."/>
            <person name="Takeshita K."/>
            <person name="Sasaki T."/>
            <person name="Okamoto S."/>
            <person name="Skelly N.A."/>
            <person name="Okamura Y."/>
            <person name="Vlamakis H."/>
            <person name="Li Y."/>
            <person name="Tanoue T."/>
            <person name="Takei H."/>
            <person name="Nittono H."/>
            <person name="Narushima S."/>
            <person name="Irie J."/>
            <person name="Itoh H."/>
            <person name="Moriya K."/>
            <person name="Sugiura Y."/>
            <person name="Suematsu M."/>
            <person name="Moritoki N."/>
            <person name="Shibata S."/>
            <person name="Littman R.D."/>
            <person name="Fischbach A.M."/>
            <person name="Uwamino Y."/>
            <person name="Inoue T."/>
            <person name="Honda A."/>
            <person name="Hattori M."/>
            <person name="Murai T."/>
            <person name="Xavier J.R."/>
            <person name="Hirose N."/>
            <person name="Honda K."/>
        </authorList>
    </citation>
    <scope>NUCLEOTIDE SEQUENCE</scope>
    <source>
        <strain evidence="2">CE91-St55</strain>
    </source>
</reference>
<dbReference type="InterPro" id="IPR002575">
    <property type="entry name" value="Aminoglycoside_PTrfase"/>
</dbReference>
<evidence type="ECO:0000259" key="1">
    <source>
        <dbReference type="PROSITE" id="PS50011"/>
    </source>
</evidence>
<dbReference type="Proteomes" id="UP001055091">
    <property type="component" value="Unassembled WGS sequence"/>
</dbReference>
<evidence type="ECO:0000313" key="2">
    <source>
        <dbReference type="EMBL" id="GKH02279.1"/>
    </source>
</evidence>
<proteinExistence type="predicted"/>
<name>A0AA37JJF8_9FIRM</name>
<sequence>MLENMKLLGKGNTAEVFDYGNKRVCKLFYEGYPDKYVALEFRNSKEMYKNRIKIPKPFQMITIENRKGIIYERIDGKTLLNIMMENETNLDEYLNIFVNLQLDILAHHTKNVLSYKEYLIAILKNKKINNQVIFNTISSLPDDDCLLHGDLHPNNILIMSDGTPVIIDFMNVCRGPAVYDIARTYFLIKQFDGSLADKYLKCIDVSENDIAEYLNIIEFYRQYES</sequence>
<accession>A0AA37JJF8</accession>
<dbReference type="GO" id="GO:0004672">
    <property type="term" value="F:protein kinase activity"/>
    <property type="evidence" value="ECO:0007669"/>
    <property type="project" value="InterPro"/>
</dbReference>
<dbReference type="AlphaFoldDB" id="A0AA37JJF8"/>
<dbReference type="Pfam" id="PF01636">
    <property type="entry name" value="APH"/>
    <property type="match status" value="1"/>
</dbReference>
<dbReference type="SUPFAM" id="SSF56112">
    <property type="entry name" value="Protein kinase-like (PK-like)"/>
    <property type="match status" value="1"/>
</dbReference>
<feature type="domain" description="Protein kinase" evidence="1">
    <location>
        <begin position="2"/>
        <end position="225"/>
    </location>
</feature>
<organism evidence="2 3">
    <name type="scientific">Hungatella hathewayi</name>
    <dbReference type="NCBI Taxonomy" id="154046"/>
    <lineage>
        <taxon>Bacteria</taxon>
        <taxon>Bacillati</taxon>
        <taxon>Bacillota</taxon>
        <taxon>Clostridia</taxon>
        <taxon>Lachnospirales</taxon>
        <taxon>Lachnospiraceae</taxon>
        <taxon>Hungatella</taxon>
    </lineage>
</organism>
<dbReference type="RefSeq" id="WP_195521836.1">
    <property type="nucleotide sequence ID" value="NZ_BQNJ01000002.1"/>
</dbReference>